<feature type="compositionally biased region" description="Basic and acidic residues" evidence="1">
    <location>
        <begin position="81"/>
        <end position="97"/>
    </location>
</feature>
<protein>
    <submittedName>
        <fullName evidence="2">Uncharacterized protein</fullName>
    </submittedName>
</protein>
<reference evidence="2 3" key="1">
    <citation type="journal article" date="2014" name="BMC Genomics">
        <title>Comparative genomics of the major fungal agents of human and animal Sporotrichosis: Sporothrix schenckii and Sporothrix brasiliensis.</title>
        <authorList>
            <person name="Teixeira M.M."/>
            <person name="de Almeida L.G."/>
            <person name="Kubitschek-Barreira P."/>
            <person name="Alves F.L."/>
            <person name="Kioshima E.S."/>
            <person name="Abadio A.K."/>
            <person name="Fernandes L."/>
            <person name="Derengowski L.S."/>
            <person name="Ferreira K.S."/>
            <person name="Souza R.C."/>
            <person name="Ruiz J.C."/>
            <person name="de Andrade N.C."/>
            <person name="Paes H.C."/>
            <person name="Nicola A.M."/>
            <person name="Albuquerque P."/>
            <person name="Gerber A.L."/>
            <person name="Martins V.P."/>
            <person name="Peconick L.D."/>
            <person name="Neto A.V."/>
            <person name="Chaucanez C.B."/>
            <person name="Silva P.A."/>
            <person name="Cunha O.L."/>
            <person name="de Oliveira F.F."/>
            <person name="dos Santos T.C."/>
            <person name="Barros A.L."/>
            <person name="Soares M.A."/>
            <person name="de Oliveira L.M."/>
            <person name="Marini M.M."/>
            <person name="Villalobos-Duno H."/>
            <person name="Cunha M.M."/>
            <person name="de Hoog S."/>
            <person name="da Silveira J.F."/>
            <person name="Henrissat B."/>
            <person name="Nino-Vega G.A."/>
            <person name="Cisalpino P.S."/>
            <person name="Mora-Montes H.M."/>
            <person name="Almeida S.R."/>
            <person name="Stajich J.E."/>
            <person name="Lopes-Bezerra L.M."/>
            <person name="Vasconcelos A.T."/>
            <person name="Felipe M.S."/>
        </authorList>
    </citation>
    <scope>NUCLEOTIDE SEQUENCE [LARGE SCALE GENOMIC DNA]</scope>
    <source>
        <strain evidence="2 3">1099-18</strain>
    </source>
</reference>
<evidence type="ECO:0000256" key="1">
    <source>
        <dbReference type="SAM" id="MobiDB-lite"/>
    </source>
</evidence>
<dbReference type="AlphaFoldDB" id="A0A0F2LSP2"/>
<proteinExistence type="predicted"/>
<dbReference type="VEuPathDB" id="FungiDB:SPSK_10672"/>
<dbReference type="KEGG" id="ssck:SPSK_10672"/>
<comment type="caution">
    <text evidence="2">The sequence shown here is derived from an EMBL/GenBank/DDBJ whole genome shotgun (WGS) entry which is preliminary data.</text>
</comment>
<dbReference type="GeneID" id="27672271"/>
<organism evidence="2 3">
    <name type="scientific">Sporothrix schenckii 1099-18</name>
    <dbReference type="NCBI Taxonomy" id="1397361"/>
    <lineage>
        <taxon>Eukaryota</taxon>
        <taxon>Fungi</taxon>
        <taxon>Dikarya</taxon>
        <taxon>Ascomycota</taxon>
        <taxon>Pezizomycotina</taxon>
        <taxon>Sordariomycetes</taxon>
        <taxon>Sordariomycetidae</taxon>
        <taxon>Ophiostomatales</taxon>
        <taxon>Ophiostomataceae</taxon>
        <taxon>Sporothrix</taxon>
    </lineage>
</organism>
<dbReference type="RefSeq" id="XP_016583179.1">
    <property type="nucleotide sequence ID" value="XM_016736994.1"/>
</dbReference>
<feature type="region of interest" description="Disordered" evidence="1">
    <location>
        <begin position="69"/>
        <end position="97"/>
    </location>
</feature>
<reference evidence="2 3" key="2">
    <citation type="journal article" date="2015" name="Eukaryot. Cell">
        <title>Asexual propagation of a virulent clone complex in a human and feline outbreak of sporotrichosis.</title>
        <authorList>
            <person name="Teixeira Mde M."/>
            <person name="Rodrigues A.M."/>
            <person name="Tsui C.K."/>
            <person name="de Almeida L.G."/>
            <person name="Van Diepeningen A.D."/>
            <person name="van den Ende B.G."/>
            <person name="Fernandes G.F."/>
            <person name="Kano R."/>
            <person name="Hamelin R.C."/>
            <person name="Lopes-Bezerra L.M."/>
            <person name="Vasconcelos A.T."/>
            <person name="de Hoog S."/>
            <person name="de Camargo Z.P."/>
            <person name="Felipe M.S."/>
        </authorList>
    </citation>
    <scope>NUCLEOTIDE SEQUENCE [LARGE SCALE GENOMIC DNA]</scope>
    <source>
        <strain evidence="2 3">1099-18</strain>
    </source>
</reference>
<name>A0A0F2LSP2_SPOSC</name>
<sequence length="97" mass="10836">MFVLVSRHGVLVSATNGPTRKGKERTGCGDERRGMEVGRKKVKGQVRKERRKSTGLHLLHSAGRCESGTTLVIPNDDDIVDEHKSKQDEKENRQANK</sequence>
<accession>A0A0F2LSP2</accession>
<evidence type="ECO:0000313" key="2">
    <source>
        <dbReference type="EMBL" id="KJR80503.1"/>
    </source>
</evidence>
<dbReference type="EMBL" id="AXCR01000012">
    <property type="protein sequence ID" value="KJR80503.1"/>
    <property type="molecule type" value="Genomic_DNA"/>
</dbReference>
<evidence type="ECO:0000313" key="3">
    <source>
        <dbReference type="Proteomes" id="UP000033710"/>
    </source>
</evidence>
<gene>
    <name evidence="2" type="ORF">SPSK_10672</name>
</gene>
<dbReference type="Proteomes" id="UP000033710">
    <property type="component" value="Unassembled WGS sequence"/>
</dbReference>